<dbReference type="InterPro" id="IPR018884">
    <property type="entry name" value="NMDAR2_C"/>
</dbReference>
<gene>
    <name evidence="4" type="ORF">OYC64_016818</name>
</gene>
<reference evidence="4 5" key="1">
    <citation type="journal article" date="2022" name="G3 (Bethesda)">
        <title>Evaluating Illumina-, Nanopore-, and PacBio-based genome assembly strategies with the bald notothen, Trematomus borchgrevinki.</title>
        <authorList>
            <person name="Rayamajhi N."/>
            <person name="Cheng C.C."/>
            <person name="Catchen J.M."/>
        </authorList>
    </citation>
    <scope>NUCLEOTIDE SEQUENCE [LARGE SCALE GENOMIC DNA]</scope>
    <source>
        <strain evidence="4">AGRC-2024</strain>
    </source>
</reference>
<protein>
    <recommendedName>
        <fullName evidence="3">Glutamate [NMDA] receptor epsilon subunit C-terminal domain-containing protein</fullName>
    </recommendedName>
</protein>
<feature type="region of interest" description="Disordered" evidence="2">
    <location>
        <begin position="120"/>
        <end position="152"/>
    </location>
</feature>
<evidence type="ECO:0000256" key="1">
    <source>
        <dbReference type="ARBA" id="ARBA00022729"/>
    </source>
</evidence>
<dbReference type="Pfam" id="PF10565">
    <property type="entry name" value="NMDAR2_C"/>
    <property type="match status" value="1"/>
</dbReference>
<accession>A0ABD2HLC3</accession>
<reference evidence="4 5" key="2">
    <citation type="journal article" date="2024" name="G3 (Bethesda)">
        <title>The genome of the cryopelagic Antarctic bald notothen, Trematomus borchgrevinki.</title>
        <authorList>
            <person name="Rayamajhi N."/>
            <person name="Rivera-Colon A.G."/>
            <person name="Minhas B.F."/>
            <person name="Cheng C.C."/>
            <person name="Catchen J.M."/>
        </authorList>
    </citation>
    <scope>NUCLEOTIDE SEQUENCE [LARGE SCALE GENOMIC DNA]</scope>
    <source>
        <strain evidence="4">AGRC-2024</strain>
    </source>
</reference>
<evidence type="ECO:0000259" key="3">
    <source>
        <dbReference type="Pfam" id="PF10565"/>
    </source>
</evidence>
<feature type="region of interest" description="Disordered" evidence="2">
    <location>
        <begin position="1"/>
        <end position="35"/>
    </location>
</feature>
<comment type="caution">
    <text evidence="4">The sequence shown here is derived from an EMBL/GenBank/DDBJ whole genome shotgun (WGS) entry which is preliminary data.</text>
</comment>
<dbReference type="Proteomes" id="UP001619887">
    <property type="component" value="Unassembled WGS sequence"/>
</dbReference>
<feature type="compositionally biased region" description="Basic residues" evidence="2">
    <location>
        <begin position="20"/>
        <end position="34"/>
    </location>
</feature>
<feature type="compositionally biased region" description="Gly residues" evidence="2">
    <location>
        <begin position="51"/>
        <end position="60"/>
    </location>
</feature>
<proteinExistence type="predicted"/>
<evidence type="ECO:0000313" key="5">
    <source>
        <dbReference type="Proteomes" id="UP001619887"/>
    </source>
</evidence>
<sequence length="292" mass="31094">MVFAARKSSVGPAQPQTQAQRRKLGPGGRVLRRQHSYDTFVDLQREGTGRMGGVGGGVGGPYAQPRSVSLKDKDRSMEGPSPYAHMFERYAGERESSMFGGIGGDRAKGGSSFSLFREGGLHQRSVGERDLRDRDRAMSGGGGGSRGAGTYSLSKSLYPDKVNQNPFIPTFDDDQCLLHGGKPYYIKKPQTQQQQQQLLNNSRGGGDFRGSMGTTSYLPASATAGVMSNVAPRFPNDLCLGGVGGPMGNHHGASKLMPVARDTLGLGPGHRPFNGASNGHVYEKLSSIESDV</sequence>
<feature type="compositionally biased region" description="Basic and acidic residues" evidence="2">
    <location>
        <begin position="120"/>
        <end position="137"/>
    </location>
</feature>
<evidence type="ECO:0000256" key="2">
    <source>
        <dbReference type="SAM" id="MobiDB-lite"/>
    </source>
</evidence>
<name>A0ABD2HLC3_PAGBO</name>
<feature type="domain" description="Glutamate [NMDA] receptor epsilon subunit C-terminal" evidence="3">
    <location>
        <begin position="15"/>
        <end position="292"/>
    </location>
</feature>
<evidence type="ECO:0000313" key="4">
    <source>
        <dbReference type="EMBL" id="KAL3066943.1"/>
    </source>
</evidence>
<keyword evidence="5" id="KW-1185">Reference proteome</keyword>
<keyword evidence="1" id="KW-0732">Signal</keyword>
<dbReference type="EMBL" id="JBIYXZ010002068">
    <property type="protein sequence ID" value="KAL3066943.1"/>
    <property type="molecule type" value="Genomic_DNA"/>
</dbReference>
<dbReference type="AlphaFoldDB" id="A0ABD2HLC3"/>
<feature type="region of interest" description="Disordered" evidence="2">
    <location>
        <begin position="51"/>
        <end position="82"/>
    </location>
</feature>
<organism evidence="4 5">
    <name type="scientific">Pagothenia borchgrevinki</name>
    <name type="common">Bald rockcod</name>
    <name type="synonym">Trematomus borchgrevinki</name>
    <dbReference type="NCBI Taxonomy" id="8213"/>
    <lineage>
        <taxon>Eukaryota</taxon>
        <taxon>Metazoa</taxon>
        <taxon>Chordata</taxon>
        <taxon>Craniata</taxon>
        <taxon>Vertebrata</taxon>
        <taxon>Euteleostomi</taxon>
        <taxon>Actinopterygii</taxon>
        <taxon>Neopterygii</taxon>
        <taxon>Teleostei</taxon>
        <taxon>Neoteleostei</taxon>
        <taxon>Acanthomorphata</taxon>
        <taxon>Eupercaria</taxon>
        <taxon>Perciformes</taxon>
        <taxon>Notothenioidei</taxon>
        <taxon>Nototheniidae</taxon>
        <taxon>Pagothenia</taxon>
    </lineage>
</organism>